<dbReference type="Proteomes" id="UP000032534">
    <property type="component" value="Unassembled WGS sequence"/>
</dbReference>
<name>A0A0D7X3F5_9BACL</name>
<dbReference type="RefSeq" id="WP_044646302.1">
    <property type="nucleotide sequence ID" value="NZ_JTHP01000019.1"/>
</dbReference>
<feature type="transmembrane region" description="Helical" evidence="2">
    <location>
        <begin position="6"/>
        <end position="25"/>
    </location>
</feature>
<keyword evidence="2" id="KW-1133">Transmembrane helix</keyword>
<evidence type="ECO:0000256" key="2">
    <source>
        <dbReference type="SAM" id="Phobius"/>
    </source>
</evidence>
<evidence type="ECO:0000313" key="4">
    <source>
        <dbReference type="Proteomes" id="UP000032534"/>
    </source>
</evidence>
<feature type="region of interest" description="Disordered" evidence="1">
    <location>
        <begin position="33"/>
        <end position="57"/>
    </location>
</feature>
<dbReference type="AlphaFoldDB" id="A0A0D7X3F5"/>
<dbReference type="OrthoDB" id="2361545at2"/>
<gene>
    <name evidence="3" type="ORF">QD47_11740</name>
</gene>
<comment type="caution">
    <text evidence="3">The sequence shown here is derived from an EMBL/GenBank/DDBJ whole genome shotgun (WGS) entry which is preliminary data.</text>
</comment>
<reference evidence="3 4" key="1">
    <citation type="submission" date="2014-11" db="EMBL/GenBank/DDBJ databases">
        <title>Draft Genome Sequences of Paenibacillus polymyxa NRRL B-30509 and Paenibacillus terrae NRRL B-30644, Strains from a Poultry Environment that Produce Tridecaptin A and Paenicidins.</title>
        <authorList>
            <person name="van Belkum M.J."/>
            <person name="Lohans C.T."/>
            <person name="Vederas J.C."/>
        </authorList>
    </citation>
    <scope>NUCLEOTIDE SEQUENCE [LARGE SCALE GENOMIC DNA]</scope>
    <source>
        <strain evidence="3 4">NRRL B-30644</strain>
    </source>
</reference>
<keyword evidence="2" id="KW-0472">Membrane</keyword>
<evidence type="ECO:0000313" key="3">
    <source>
        <dbReference type="EMBL" id="KJD45508.1"/>
    </source>
</evidence>
<dbReference type="InterPro" id="IPR024405">
    <property type="entry name" value="Phage_BhlA/UviB"/>
</dbReference>
<keyword evidence="2" id="KW-0812">Transmembrane</keyword>
<proteinExistence type="predicted"/>
<organism evidence="3 4">
    <name type="scientific">Paenibacillus terrae</name>
    <dbReference type="NCBI Taxonomy" id="159743"/>
    <lineage>
        <taxon>Bacteria</taxon>
        <taxon>Bacillati</taxon>
        <taxon>Bacillota</taxon>
        <taxon>Bacilli</taxon>
        <taxon>Bacillales</taxon>
        <taxon>Paenibacillaceae</taxon>
        <taxon>Paenibacillus</taxon>
    </lineage>
</organism>
<dbReference type="EMBL" id="JTHP01000019">
    <property type="protein sequence ID" value="KJD45508.1"/>
    <property type="molecule type" value="Genomic_DNA"/>
</dbReference>
<sequence length="102" mass="11801">MEQTLINAALKDGIFAVLFVALFLYQLRESRRIQDDGKARESRIQDEAAEREHRINSEAREREDRLLKLAEGITHQFETLAQQYETLGIDVNDIKSAIKREG</sequence>
<evidence type="ECO:0000256" key="1">
    <source>
        <dbReference type="SAM" id="MobiDB-lite"/>
    </source>
</evidence>
<accession>A0A0D7X3F5</accession>
<dbReference type="Pfam" id="PF10960">
    <property type="entry name" value="Holin_BhlA"/>
    <property type="match status" value="1"/>
</dbReference>
<protein>
    <submittedName>
        <fullName evidence="3">Uncharacterized protein</fullName>
    </submittedName>
</protein>
<keyword evidence="4" id="KW-1185">Reference proteome</keyword>
<dbReference type="PATRIC" id="fig|159743.3.peg.2623"/>